<accession>A0A6C0LCU7</accession>
<sequence length="114" mass="12326">MAVTLTKKFWTNFVLFVVACVALGLSIWAFATPCKKDGFGSCIPVPSEDGLKSIKTEDELNKLCKESTCPDPALFFCKDDCGWSLNPPPGGAYYILGKQSATQQPIAECPSQSL</sequence>
<dbReference type="AlphaFoldDB" id="A0A6C0LCU7"/>
<evidence type="ECO:0000313" key="1">
    <source>
        <dbReference type="EMBL" id="QHU28769.1"/>
    </source>
</evidence>
<name>A0A6C0LCU7_9ZZZZ</name>
<dbReference type="EMBL" id="MN740474">
    <property type="protein sequence ID" value="QHU28769.1"/>
    <property type="molecule type" value="Genomic_DNA"/>
</dbReference>
<protein>
    <submittedName>
        <fullName evidence="1">Uncharacterized protein</fullName>
    </submittedName>
</protein>
<proteinExistence type="predicted"/>
<dbReference type="PROSITE" id="PS51257">
    <property type="entry name" value="PROKAR_LIPOPROTEIN"/>
    <property type="match status" value="1"/>
</dbReference>
<organism evidence="1">
    <name type="scientific">viral metagenome</name>
    <dbReference type="NCBI Taxonomy" id="1070528"/>
    <lineage>
        <taxon>unclassified sequences</taxon>
        <taxon>metagenomes</taxon>
        <taxon>organismal metagenomes</taxon>
    </lineage>
</organism>
<reference evidence="1" key="1">
    <citation type="journal article" date="2020" name="Nature">
        <title>Giant virus diversity and host interactions through global metagenomics.</title>
        <authorList>
            <person name="Schulz F."/>
            <person name="Roux S."/>
            <person name="Paez-Espino D."/>
            <person name="Jungbluth S."/>
            <person name="Walsh D.A."/>
            <person name="Denef V.J."/>
            <person name="McMahon K.D."/>
            <person name="Konstantinidis K.T."/>
            <person name="Eloe-Fadrosh E.A."/>
            <person name="Kyrpides N.C."/>
            <person name="Woyke T."/>
        </authorList>
    </citation>
    <scope>NUCLEOTIDE SEQUENCE</scope>
    <source>
        <strain evidence="1">GVMAG-M-3300027791-30</strain>
    </source>
</reference>